<evidence type="ECO:0000313" key="1">
    <source>
        <dbReference type="EMBL" id="NYE44493.1"/>
    </source>
</evidence>
<dbReference type="EMBL" id="JACCCF010000001">
    <property type="protein sequence ID" value="NYE44493.1"/>
    <property type="molecule type" value="Genomic_DNA"/>
</dbReference>
<organism evidence="1 2">
    <name type="scientific">Streptomyces fulvorobeus</name>
    <dbReference type="NCBI Taxonomy" id="284028"/>
    <lineage>
        <taxon>Bacteria</taxon>
        <taxon>Bacillati</taxon>
        <taxon>Actinomycetota</taxon>
        <taxon>Actinomycetes</taxon>
        <taxon>Kitasatosporales</taxon>
        <taxon>Streptomycetaceae</taxon>
        <taxon>Streptomyces</taxon>
    </lineage>
</organism>
<gene>
    <name evidence="1" type="ORF">HEB29_005504</name>
</gene>
<dbReference type="Proteomes" id="UP000530403">
    <property type="component" value="Unassembled WGS sequence"/>
</dbReference>
<reference evidence="1 2" key="1">
    <citation type="submission" date="2020-07" db="EMBL/GenBank/DDBJ databases">
        <title>Sequencing the genomes of 1000 actinobacteria strains.</title>
        <authorList>
            <person name="Klenk H.-P."/>
        </authorList>
    </citation>
    <scope>NUCLEOTIDE SEQUENCE [LARGE SCALE GENOMIC DNA]</scope>
    <source>
        <strain evidence="1 2">DSM 41455</strain>
    </source>
</reference>
<name>A0A7Y9HHS4_9ACTN</name>
<protein>
    <submittedName>
        <fullName evidence="1">Uncharacterized protein</fullName>
    </submittedName>
</protein>
<proteinExistence type="predicted"/>
<evidence type="ECO:0000313" key="2">
    <source>
        <dbReference type="Proteomes" id="UP000530403"/>
    </source>
</evidence>
<dbReference type="AlphaFoldDB" id="A0A7Y9HHS4"/>
<comment type="caution">
    <text evidence="1">The sequence shown here is derived from an EMBL/GenBank/DDBJ whole genome shotgun (WGS) entry which is preliminary data.</text>
</comment>
<sequence length="353" mass="37639">MAEQTSRWVLAFDDSCGTCREISAAVRNASQGRLGVAPLRSPEVERWRTLHFGAEAPWAPTLFRLSEVSGPQETSETVEPAVLGAWTGPRMAAPLLRVLGARSAWRVLHALGRLRRRAAGKADALPGAPRGRVAVSRAQFLRYTGGAAVASALVLTGRTPAFAEQEQTSAHRWAARRAAEGRLPRTYTEVSAYPPAYRKAVYAQSAPTVRSSLWTDHLSAFEASRKELSPAQRAVLANARAIAAEPSNFDRARGSEGPAEPLRGRLLELHRDAADAFGAEGAYAMLANLGPAGSTEGEGDIHVAIPKCGCSVRDPYCVLGGCEAGNGRCQVIVDDCGTFYAFDCDGGCPGIPW</sequence>
<dbReference type="NCBIfam" id="NF033852">
    <property type="entry name" value="fulvocin_rel"/>
    <property type="match status" value="1"/>
</dbReference>
<accession>A0A7Y9HHS4</accession>
<dbReference type="RefSeq" id="WP_179764356.1">
    <property type="nucleotide sequence ID" value="NZ_BAAAUE010000022.1"/>
</dbReference>